<evidence type="ECO:0000313" key="5">
    <source>
        <dbReference type="EMBL" id="TGY42826.1"/>
    </source>
</evidence>
<dbReference type="Pfam" id="PF03477">
    <property type="entry name" value="ATP-cone"/>
    <property type="match status" value="1"/>
</dbReference>
<proteinExistence type="predicted"/>
<organism evidence="5 6">
    <name type="scientific">Clostridium sartagoforme</name>
    <dbReference type="NCBI Taxonomy" id="84031"/>
    <lineage>
        <taxon>Bacteria</taxon>
        <taxon>Bacillati</taxon>
        <taxon>Bacillota</taxon>
        <taxon>Clostridia</taxon>
        <taxon>Eubacteriales</taxon>
        <taxon>Clostridiaceae</taxon>
        <taxon>Clostridium</taxon>
    </lineage>
</organism>
<dbReference type="GO" id="GO:0005524">
    <property type="term" value="F:ATP binding"/>
    <property type="evidence" value="ECO:0007669"/>
    <property type="project" value="UniProtKB-UniRule"/>
</dbReference>
<evidence type="ECO:0000256" key="3">
    <source>
        <dbReference type="PROSITE-ProRule" id="PRU00492"/>
    </source>
</evidence>
<dbReference type="PROSITE" id="PS51161">
    <property type="entry name" value="ATP_CONE"/>
    <property type="match status" value="1"/>
</dbReference>
<dbReference type="AlphaFoldDB" id="A0A4S2DKN7"/>
<evidence type="ECO:0000313" key="6">
    <source>
        <dbReference type="Proteomes" id="UP000306888"/>
    </source>
</evidence>
<evidence type="ECO:0000259" key="4">
    <source>
        <dbReference type="PROSITE" id="PS51161"/>
    </source>
</evidence>
<dbReference type="OrthoDB" id="1955101at2"/>
<feature type="domain" description="ATP-cone" evidence="4">
    <location>
        <begin position="1"/>
        <end position="89"/>
    </location>
</feature>
<sequence>MKIIKKDGRIEEFNIKKIKTSIENAARDSESMLNESDLKIITSDIENTLLKIRKDTLITSSYEVIGVIFEILKRNGFNSVLKSYVEFGK</sequence>
<accession>A0A4S2DKN7</accession>
<gene>
    <name evidence="5" type="ORF">E5347_08455</name>
</gene>
<keyword evidence="1 3" id="KW-0547">Nucleotide-binding</keyword>
<keyword evidence="2 3" id="KW-0067">ATP-binding</keyword>
<dbReference type="Proteomes" id="UP000306888">
    <property type="component" value="Unassembled WGS sequence"/>
</dbReference>
<dbReference type="RefSeq" id="WP_136006350.1">
    <property type="nucleotide sequence ID" value="NZ_SRYR01000002.1"/>
</dbReference>
<keyword evidence="6" id="KW-1185">Reference proteome</keyword>
<evidence type="ECO:0000256" key="1">
    <source>
        <dbReference type="ARBA" id="ARBA00022741"/>
    </source>
</evidence>
<dbReference type="InterPro" id="IPR005144">
    <property type="entry name" value="ATP-cone_dom"/>
</dbReference>
<name>A0A4S2DKN7_9CLOT</name>
<dbReference type="EMBL" id="SRYR01000002">
    <property type="protein sequence ID" value="TGY42826.1"/>
    <property type="molecule type" value="Genomic_DNA"/>
</dbReference>
<reference evidence="5 6" key="1">
    <citation type="submission" date="2019-04" db="EMBL/GenBank/DDBJ databases">
        <title>Microbes associate with the intestines of laboratory mice.</title>
        <authorList>
            <person name="Navarre W."/>
            <person name="Wong E."/>
            <person name="Huang K."/>
            <person name="Tropini C."/>
            <person name="Ng K."/>
            <person name="Yu B."/>
        </authorList>
    </citation>
    <scope>NUCLEOTIDE SEQUENCE [LARGE SCALE GENOMIC DNA]</scope>
    <source>
        <strain evidence="5 6">NM50_B9-20</strain>
    </source>
</reference>
<protein>
    <recommendedName>
        <fullName evidence="4">ATP-cone domain-containing protein</fullName>
    </recommendedName>
</protein>
<evidence type="ECO:0000256" key="2">
    <source>
        <dbReference type="ARBA" id="ARBA00022840"/>
    </source>
</evidence>
<comment type="caution">
    <text evidence="5">The sequence shown here is derived from an EMBL/GenBank/DDBJ whole genome shotgun (WGS) entry which is preliminary data.</text>
</comment>